<dbReference type="InterPro" id="IPR000477">
    <property type="entry name" value="RT_dom"/>
</dbReference>
<dbReference type="FunFam" id="3.10.10.10:FF:000007">
    <property type="entry name" value="Retrovirus-related Pol polyprotein from transposon 17.6-like Protein"/>
    <property type="match status" value="1"/>
</dbReference>
<dbReference type="CDD" id="cd00303">
    <property type="entry name" value="retropepsin_like"/>
    <property type="match status" value="1"/>
</dbReference>
<evidence type="ECO:0000256" key="3">
    <source>
        <dbReference type="ARBA" id="ARBA00022695"/>
    </source>
</evidence>
<evidence type="ECO:0000259" key="8">
    <source>
        <dbReference type="PROSITE" id="PS50878"/>
    </source>
</evidence>
<dbReference type="InterPro" id="IPR043128">
    <property type="entry name" value="Rev_trsase/Diguanyl_cyclase"/>
</dbReference>
<dbReference type="Pfam" id="PF07727">
    <property type="entry name" value="RVT_2"/>
    <property type="match status" value="1"/>
</dbReference>
<evidence type="ECO:0000256" key="4">
    <source>
        <dbReference type="ARBA" id="ARBA00022722"/>
    </source>
</evidence>
<dbReference type="InterPro" id="IPR013103">
    <property type="entry name" value="RVT_2"/>
</dbReference>
<keyword evidence="1" id="KW-0645">Protease</keyword>
<dbReference type="InterPro" id="IPR001969">
    <property type="entry name" value="Aspartic_peptidase_AS"/>
</dbReference>
<dbReference type="GO" id="GO:0003964">
    <property type="term" value="F:RNA-directed DNA polymerase activity"/>
    <property type="evidence" value="ECO:0007669"/>
    <property type="project" value="UniProtKB-KW"/>
</dbReference>
<evidence type="ECO:0000313" key="9">
    <source>
        <dbReference type="EMBL" id="KAJ9567128.1"/>
    </source>
</evidence>
<sequence>MTASASMNFNVYNSSAQEIHLISTILARDCKQGQKVKANETPKQSTAGGRVFTLAADKSTAGMVSGTLTLCGLSVYAIFDTGATHSIVSDTLEDRLKPFEKPTKFPVLITTPMGSSVCITSEFVNCPLLINDRVRNVNLLPMSMKYFDLIIGIDWLIKHRATIECYTKRVIFGALCQPESIYQGTEPKSGTKVISSFSVESLTWQEYEGFLAALQDPSELPPELKSIPVVKEFGDVFPDEIPGLPPTREVEFTIDLIPGATPISKQPYRMAPSEMKELKEQIQDLLNKGYIRPSVSPWGAPVLFVKKKDGSMRLCIDYRKLNKVTVRNKYPLPRIDDLFDQLQGAKFFSKIDLRSGYHQLRIREQDIPKTAFRTRYGHYEFTVMPFGLTNAPAVFMDLVNRVFKDYLDDFVIIFIDDILIYSKSREEHTNHLHTVLKVLQTKKLYAKFSKCEFWLDQVSYLGHIISADGVKFDPTKIEAITKWPKPTTVSEVRGFLGLDGYYRRFVENFSKIAMPLTQLLRKDVKFVWGEAQNHCFEELNKEVRKGLTKAMAEPSRERWMHPQNRIPENAWLPDRADYRIRAEYRMEPNTRYLWLPGNEIISLSDITRIGSKWGFKTKRYSNGKVDRHNARLVAKGFTQIEGIDYIETFSPMSTKNSFRIIMAPVARYNMELHQMDVKATFLYGDGLKALWNQKWKIMYPTEATFKTITCVEGDSPSKGDKLSKISKNGGKDLANEIDYKFYAKLKGSLIGYQWSLVKEVLAVHVVEVEVEVIDGSGQWPMIVVEMMKEGIVVEEMS</sequence>
<dbReference type="PROSITE" id="PS50878">
    <property type="entry name" value="RT_POL"/>
    <property type="match status" value="1"/>
</dbReference>
<keyword evidence="3" id="KW-0548">Nucleotidyltransferase</keyword>
<evidence type="ECO:0000256" key="7">
    <source>
        <dbReference type="ARBA" id="ARBA00022918"/>
    </source>
</evidence>
<organism evidence="9 10">
    <name type="scientific">Centaurea solstitialis</name>
    <name type="common">yellow star-thistle</name>
    <dbReference type="NCBI Taxonomy" id="347529"/>
    <lineage>
        <taxon>Eukaryota</taxon>
        <taxon>Viridiplantae</taxon>
        <taxon>Streptophyta</taxon>
        <taxon>Embryophyta</taxon>
        <taxon>Tracheophyta</taxon>
        <taxon>Spermatophyta</taxon>
        <taxon>Magnoliopsida</taxon>
        <taxon>eudicotyledons</taxon>
        <taxon>Gunneridae</taxon>
        <taxon>Pentapetalae</taxon>
        <taxon>asterids</taxon>
        <taxon>campanulids</taxon>
        <taxon>Asterales</taxon>
        <taxon>Asteraceae</taxon>
        <taxon>Carduoideae</taxon>
        <taxon>Cardueae</taxon>
        <taxon>Centaureinae</taxon>
        <taxon>Centaurea</taxon>
    </lineage>
</organism>
<dbReference type="PANTHER" id="PTHR24559">
    <property type="entry name" value="TRANSPOSON TY3-I GAG-POL POLYPROTEIN"/>
    <property type="match status" value="1"/>
</dbReference>
<dbReference type="AlphaFoldDB" id="A0AA38UC37"/>
<keyword evidence="5" id="KW-0255">Endonuclease</keyword>
<dbReference type="FunFam" id="3.30.70.270:FF:000023">
    <property type="entry name" value="Pol"/>
    <property type="match status" value="1"/>
</dbReference>
<proteinExistence type="predicted"/>
<gene>
    <name evidence="9" type="ORF">OSB04_003094</name>
</gene>
<protein>
    <recommendedName>
        <fullName evidence="8">Reverse transcriptase domain-containing protein</fullName>
    </recommendedName>
</protein>
<evidence type="ECO:0000313" key="10">
    <source>
        <dbReference type="Proteomes" id="UP001172457"/>
    </source>
</evidence>
<keyword evidence="4" id="KW-0540">Nuclease</keyword>
<dbReference type="GO" id="GO:0006508">
    <property type="term" value="P:proteolysis"/>
    <property type="evidence" value="ECO:0007669"/>
    <property type="project" value="UniProtKB-KW"/>
</dbReference>
<dbReference type="InterPro" id="IPR021109">
    <property type="entry name" value="Peptidase_aspartic_dom_sf"/>
</dbReference>
<keyword evidence="7" id="KW-0695">RNA-directed DNA polymerase</keyword>
<dbReference type="SUPFAM" id="SSF56672">
    <property type="entry name" value="DNA/RNA polymerases"/>
    <property type="match status" value="1"/>
</dbReference>
<evidence type="ECO:0000256" key="5">
    <source>
        <dbReference type="ARBA" id="ARBA00022759"/>
    </source>
</evidence>
<dbReference type="EMBL" id="JARYMX010000001">
    <property type="protein sequence ID" value="KAJ9567128.1"/>
    <property type="molecule type" value="Genomic_DNA"/>
</dbReference>
<dbReference type="CDD" id="cd01647">
    <property type="entry name" value="RT_LTR"/>
    <property type="match status" value="1"/>
</dbReference>
<dbReference type="Proteomes" id="UP001172457">
    <property type="component" value="Chromosome 1"/>
</dbReference>
<evidence type="ECO:0000256" key="2">
    <source>
        <dbReference type="ARBA" id="ARBA00022679"/>
    </source>
</evidence>
<keyword evidence="2" id="KW-0808">Transferase</keyword>
<name>A0AA38UC37_9ASTR</name>
<dbReference type="Pfam" id="PF08284">
    <property type="entry name" value="RVP_2"/>
    <property type="match status" value="1"/>
</dbReference>
<evidence type="ECO:0000256" key="1">
    <source>
        <dbReference type="ARBA" id="ARBA00022670"/>
    </source>
</evidence>
<dbReference type="InterPro" id="IPR043502">
    <property type="entry name" value="DNA/RNA_pol_sf"/>
</dbReference>
<dbReference type="InterPro" id="IPR053134">
    <property type="entry name" value="RNA-dir_DNA_polymerase"/>
</dbReference>
<dbReference type="GO" id="GO:0004519">
    <property type="term" value="F:endonuclease activity"/>
    <property type="evidence" value="ECO:0007669"/>
    <property type="project" value="UniProtKB-KW"/>
</dbReference>
<dbReference type="Pfam" id="PF00078">
    <property type="entry name" value="RVT_1"/>
    <property type="match status" value="1"/>
</dbReference>
<comment type="caution">
    <text evidence="9">The sequence shown here is derived from an EMBL/GenBank/DDBJ whole genome shotgun (WGS) entry which is preliminary data.</text>
</comment>
<accession>A0AA38UC37</accession>
<dbReference type="Gene3D" id="3.30.70.270">
    <property type="match status" value="2"/>
</dbReference>
<dbReference type="PROSITE" id="PS00141">
    <property type="entry name" value="ASP_PROTEASE"/>
    <property type="match status" value="1"/>
</dbReference>
<evidence type="ECO:0000256" key="6">
    <source>
        <dbReference type="ARBA" id="ARBA00022801"/>
    </source>
</evidence>
<dbReference type="SUPFAM" id="SSF50630">
    <property type="entry name" value="Acid proteases"/>
    <property type="match status" value="1"/>
</dbReference>
<dbReference type="Gene3D" id="3.10.10.10">
    <property type="entry name" value="HIV Type 1 Reverse Transcriptase, subunit A, domain 1"/>
    <property type="match status" value="1"/>
</dbReference>
<feature type="domain" description="Reverse transcriptase" evidence="8">
    <location>
        <begin position="286"/>
        <end position="465"/>
    </location>
</feature>
<reference evidence="9" key="1">
    <citation type="submission" date="2023-03" db="EMBL/GenBank/DDBJ databases">
        <title>Chromosome-scale reference genome and RAD-based genetic map of yellow starthistle (Centaurea solstitialis) reveal putative structural variation and QTLs associated with invader traits.</title>
        <authorList>
            <person name="Reatini B."/>
            <person name="Cang F.A."/>
            <person name="Jiang Q."/>
            <person name="Mckibben M.T.W."/>
            <person name="Barker M.S."/>
            <person name="Rieseberg L.H."/>
            <person name="Dlugosch K.M."/>
        </authorList>
    </citation>
    <scope>NUCLEOTIDE SEQUENCE</scope>
    <source>
        <strain evidence="9">CAN-66</strain>
        <tissue evidence="9">Leaf</tissue>
    </source>
</reference>
<keyword evidence="10" id="KW-1185">Reference proteome</keyword>
<dbReference type="Gene3D" id="2.40.70.10">
    <property type="entry name" value="Acid Proteases"/>
    <property type="match status" value="1"/>
</dbReference>
<dbReference type="GO" id="GO:0004190">
    <property type="term" value="F:aspartic-type endopeptidase activity"/>
    <property type="evidence" value="ECO:0007669"/>
    <property type="project" value="InterPro"/>
</dbReference>
<dbReference type="PANTHER" id="PTHR24559:SF444">
    <property type="entry name" value="REVERSE TRANSCRIPTASE DOMAIN-CONTAINING PROTEIN"/>
    <property type="match status" value="1"/>
</dbReference>
<keyword evidence="6" id="KW-0378">Hydrolase</keyword>